<protein>
    <recommendedName>
        <fullName evidence="4">KIAA0825</fullName>
    </recommendedName>
</protein>
<accession>A0A667YU38</accession>
<evidence type="ECO:0000313" key="3">
    <source>
        <dbReference type="Proteomes" id="UP000472263"/>
    </source>
</evidence>
<reference evidence="2" key="3">
    <citation type="submission" date="2025-09" db="UniProtKB">
        <authorList>
            <consortium name="Ensembl"/>
        </authorList>
    </citation>
    <scope>IDENTIFICATION</scope>
</reference>
<sequence>MLLHRDCHLPRILLENSHFCKESDTEISPENYKAGDDFIVTLFNFLTSLNGAPKALTQVLEPYLDRRFIWEHLYTLADMTQTVPVVVSCVRAMVIKPTKSLLGHLVSMVMGWQATEEHSGALFRRDIPESVLAKVPKEWNYTPLELRGKETAAKSVVSLAVQALSFIFTNLPLAVAAVPLPIRFLFHAAEKHLSQHARQLRSMGLLLWALLSCLVQGLEDPDTMEQVSGLALDRGAKDRLALLAECLQASMGIQLKGVPKPTVHKALQALEENRPKWTTMQLQKARKLCSDSVFERGRESGVAVAELTEQKIGLMLLEVCHKAGGSDYLRQIYHIIQGNEELLRSKLSETADLSDDPPHMVNFDLASEGQMNHRGPQPVSILSSSFNPLIQFDHIDKKKLDQSAVAEWAWDWPRLLPAYQGMSRVTFTTLLANRWEMQDGAELEDEEKALVEELQKAYFPIYCCHGPQDPSEAAETPAEQTQGETQPSDKSAAQ</sequence>
<reference evidence="2" key="1">
    <citation type="submission" date="2019-06" db="EMBL/GenBank/DDBJ databases">
        <authorList>
            <consortium name="Wellcome Sanger Institute Data Sharing"/>
        </authorList>
    </citation>
    <scope>NUCLEOTIDE SEQUENCE [LARGE SCALE GENOMIC DNA]</scope>
</reference>
<evidence type="ECO:0000256" key="1">
    <source>
        <dbReference type="SAM" id="MobiDB-lite"/>
    </source>
</evidence>
<feature type="region of interest" description="Disordered" evidence="1">
    <location>
        <begin position="468"/>
        <end position="494"/>
    </location>
</feature>
<dbReference type="PANTHER" id="PTHR33960:SF1">
    <property type="entry name" value="SIMILAR TO KIAA0825 PROTEIN"/>
    <property type="match status" value="1"/>
</dbReference>
<dbReference type="InterPro" id="IPR027993">
    <property type="entry name" value="DUF4495"/>
</dbReference>
<evidence type="ECO:0000313" key="2">
    <source>
        <dbReference type="Ensembl" id="ENSMMDP00005024576.1"/>
    </source>
</evidence>
<dbReference type="Proteomes" id="UP000472263">
    <property type="component" value="Chromosome 9"/>
</dbReference>
<keyword evidence="3" id="KW-1185">Reference proteome</keyword>
<reference evidence="2" key="2">
    <citation type="submission" date="2025-08" db="UniProtKB">
        <authorList>
            <consortium name="Ensembl"/>
        </authorList>
    </citation>
    <scope>IDENTIFICATION</scope>
</reference>
<organism evidence="2 3">
    <name type="scientific">Myripristis murdjan</name>
    <name type="common">pinecone soldierfish</name>
    <dbReference type="NCBI Taxonomy" id="586833"/>
    <lineage>
        <taxon>Eukaryota</taxon>
        <taxon>Metazoa</taxon>
        <taxon>Chordata</taxon>
        <taxon>Craniata</taxon>
        <taxon>Vertebrata</taxon>
        <taxon>Euteleostomi</taxon>
        <taxon>Actinopterygii</taxon>
        <taxon>Neopterygii</taxon>
        <taxon>Teleostei</taxon>
        <taxon>Neoteleostei</taxon>
        <taxon>Acanthomorphata</taxon>
        <taxon>Holocentriformes</taxon>
        <taxon>Holocentridae</taxon>
        <taxon>Myripristis</taxon>
    </lineage>
</organism>
<feature type="compositionally biased region" description="Polar residues" evidence="1">
    <location>
        <begin position="478"/>
        <end position="494"/>
    </location>
</feature>
<evidence type="ECO:0008006" key="4">
    <source>
        <dbReference type="Google" id="ProtNLM"/>
    </source>
</evidence>
<dbReference type="AlphaFoldDB" id="A0A667YU38"/>
<dbReference type="PANTHER" id="PTHR33960">
    <property type="entry name" value="SIMILAR TO KIAA0825 PROTEIN"/>
    <property type="match status" value="1"/>
</dbReference>
<proteinExistence type="predicted"/>
<dbReference type="InParanoid" id="A0A667YU38"/>
<dbReference type="Ensembl" id="ENSMMDT00005025101.1">
    <property type="protein sequence ID" value="ENSMMDP00005024576.1"/>
    <property type="gene ID" value="ENSMMDG00005011820.1"/>
</dbReference>
<name>A0A667YU38_9TELE</name>
<dbReference type="GeneTree" id="ENSGT00940000165983"/>